<evidence type="ECO:0000313" key="1">
    <source>
        <dbReference type="EMBL" id="LAA91571.1"/>
    </source>
</evidence>
<sequence length="102" mass="12133">MGQKHISVLESTTVISKLSAAGREGKEFFTCSLWMMEKFQKYWNSFQRLMQIKVSGIFNYCGIIDNFNVYLFIDGFFKLEHRKFTRGPNKYVKLCIIYYFVI</sequence>
<protein>
    <submittedName>
        <fullName evidence="1">Uncharacterized protein</fullName>
    </submittedName>
</protein>
<reference evidence="1" key="2">
    <citation type="submission" date="2017-11" db="EMBL/GenBank/DDBJ databases">
        <title>Coralsnake Venomics: Analyses of Venom Gland Transcriptomes and Proteomes of Six Brazilian Taxa.</title>
        <authorList>
            <person name="Aird S.D."/>
            <person name="Jorge da Silva N."/>
            <person name="Qiu L."/>
            <person name="Villar-Briones A."/>
            <person name="Aparecida-Saddi V."/>
            <person name="Campos-Telles M.P."/>
            <person name="Grau M."/>
            <person name="Mikheyev A.S."/>
        </authorList>
    </citation>
    <scope>NUCLEOTIDE SEQUENCE</scope>
    <source>
        <tissue evidence="1">Venom_gland</tissue>
    </source>
</reference>
<dbReference type="AlphaFoldDB" id="A0A2D4J584"/>
<dbReference type="EMBL" id="IACK01143623">
    <property type="protein sequence ID" value="LAA91571.1"/>
    <property type="molecule type" value="Transcribed_RNA"/>
</dbReference>
<organism evidence="1">
    <name type="scientific">Micrurus lemniscatus lemniscatus</name>
    <dbReference type="NCBI Taxonomy" id="129467"/>
    <lineage>
        <taxon>Eukaryota</taxon>
        <taxon>Metazoa</taxon>
        <taxon>Chordata</taxon>
        <taxon>Craniata</taxon>
        <taxon>Vertebrata</taxon>
        <taxon>Euteleostomi</taxon>
        <taxon>Lepidosauria</taxon>
        <taxon>Squamata</taxon>
        <taxon>Bifurcata</taxon>
        <taxon>Unidentata</taxon>
        <taxon>Episquamata</taxon>
        <taxon>Toxicofera</taxon>
        <taxon>Serpentes</taxon>
        <taxon>Colubroidea</taxon>
        <taxon>Elapidae</taxon>
        <taxon>Elapinae</taxon>
        <taxon>Micrurus</taxon>
    </lineage>
</organism>
<name>A0A2D4J584_MICLE</name>
<reference evidence="1" key="1">
    <citation type="submission" date="2017-07" db="EMBL/GenBank/DDBJ databases">
        <authorList>
            <person name="Mikheyev A."/>
            <person name="Grau M."/>
        </authorList>
    </citation>
    <scope>NUCLEOTIDE SEQUENCE</scope>
    <source>
        <tissue evidence="1">Venom_gland</tissue>
    </source>
</reference>
<accession>A0A2D4J584</accession>
<proteinExistence type="predicted"/>